<comment type="function">
    <text evidence="6 8">This protein binds to the 23S rRNA, and is important in its secondary structure. It is located near the subunit interface in the base of the L7/L12 stalk, and near the tRNA binding site of the peptidyltransferase center.</text>
</comment>
<proteinExistence type="inferred from homology"/>
<dbReference type="InterPro" id="IPR019906">
    <property type="entry name" value="Ribosomal_uL6_bac-type"/>
</dbReference>
<dbReference type="GO" id="GO:0002181">
    <property type="term" value="P:cytoplasmic translation"/>
    <property type="evidence" value="ECO:0007669"/>
    <property type="project" value="TreeGrafter"/>
</dbReference>
<comment type="caution">
    <text evidence="10">The sequence shown here is derived from an EMBL/GenBank/DDBJ whole genome shotgun (WGS) entry which is preliminary data.</text>
</comment>
<evidence type="ECO:0000313" key="11">
    <source>
        <dbReference type="Proteomes" id="UP000034785"/>
    </source>
</evidence>
<dbReference type="GO" id="GO:0019843">
    <property type="term" value="F:rRNA binding"/>
    <property type="evidence" value="ECO:0007669"/>
    <property type="project" value="UniProtKB-UniRule"/>
</dbReference>
<evidence type="ECO:0000256" key="5">
    <source>
        <dbReference type="ARBA" id="ARBA00023274"/>
    </source>
</evidence>
<dbReference type="InterPro" id="IPR000702">
    <property type="entry name" value="Ribosomal_uL6-like"/>
</dbReference>
<dbReference type="AlphaFoldDB" id="A0A0G1BDE6"/>
<comment type="subunit">
    <text evidence="6">Part of the 50S ribosomal subunit.</text>
</comment>
<evidence type="ECO:0000256" key="2">
    <source>
        <dbReference type="ARBA" id="ARBA00022730"/>
    </source>
</evidence>
<evidence type="ECO:0000256" key="7">
    <source>
        <dbReference type="RuleBase" id="RU003869"/>
    </source>
</evidence>
<evidence type="ECO:0000256" key="1">
    <source>
        <dbReference type="ARBA" id="ARBA00009356"/>
    </source>
</evidence>
<evidence type="ECO:0000256" key="3">
    <source>
        <dbReference type="ARBA" id="ARBA00022884"/>
    </source>
</evidence>
<sequence>MSRIGDAPIQIPSAVTVEVNGQKVVVKGPLGQLEMEFRPEVKVSVEDQIVTVLRKRQDKVSRSLHGLTRSLIANMVTGVEKGWERKLELVGVGFRAQTDGEKLTLNVGFSHPVEITASEGIKFTVADNTKITVLGIDKILVGQVAASVRKVRPPEPYQGKGIRYAGEYVRRKAGKAGKVGAGAK</sequence>
<dbReference type="GO" id="GO:0003735">
    <property type="term" value="F:structural constituent of ribosome"/>
    <property type="evidence" value="ECO:0007669"/>
    <property type="project" value="UniProtKB-UniRule"/>
</dbReference>
<accession>A0A0G1BDE6</accession>
<dbReference type="FunFam" id="3.90.930.12:FF:000002">
    <property type="entry name" value="50S ribosomal protein L6"/>
    <property type="match status" value="1"/>
</dbReference>
<dbReference type="NCBIfam" id="TIGR03654">
    <property type="entry name" value="L6_bact"/>
    <property type="match status" value="1"/>
</dbReference>
<keyword evidence="4 6" id="KW-0689">Ribosomal protein</keyword>
<evidence type="ECO:0000313" key="10">
    <source>
        <dbReference type="EMBL" id="KKS71322.1"/>
    </source>
</evidence>
<dbReference type="PIRSF" id="PIRSF002162">
    <property type="entry name" value="Ribosomal_L6"/>
    <property type="match status" value="1"/>
</dbReference>
<organism evidence="10 11">
    <name type="scientific">Candidatus Daviesbacteria bacterium GW2011_GWA2_42_7</name>
    <dbReference type="NCBI Taxonomy" id="1618425"/>
    <lineage>
        <taxon>Bacteria</taxon>
        <taxon>Candidatus Daviesiibacteriota</taxon>
    </lineage>
</organism>
<dbReference type="InterPro" id="IPR036789">
    <property type="entry name" value="Ribosomal_uL6-like_a/b-dom_sf"/>
</dbReference>
<dbReference type="HAMAP" id="MF_01365_B">
    <property type="entry name" value="Ribosomal_uL6_B"/>
    <property type="match status" value="1"/>
</dbReference>
<dbReference type="FunFam" id="3.90.930.12:FF:000001">
    <property type="entry name" value="50S ribosomal protein L6"/>
    <property type="match status" value="1"/>
</dbReference>
<dbReference type="GO" id="GO:0022625">
    <property type="term" value="C:cytosolic large ribosomal subunit"/>
    <property type="evidence" value="ECO:0007669"/>
    <property type="project" value="UniProtKB-UniRule"/>
</dbReference>
<name>A0A0G1BDE6_9BACT</name>
<evidence type="ECO:0000256" key="6">
    <source>
        <dbReference type="HAMAP-Rule" id="MF_01365"/>
    </source>
</evidence>
<keyword evidence="2 6" id="KW-0699">rRNA-binding</keyword>
<comment type="similarity">
    <text evidence="1 6 7">Belongs to the universal ribosomal protein uL6 family.</text>
</comment>
<evidence type="ECO:0000256" key="8">
    <source>
        <dbReference type="RuleBase" id="RU003870"/>
    </source>
</evidence>
<dbReference type="EMBL" id="LCEJ01000001">
    <property type="protein sequence ID" value="KKS71322.1"/>
    <property type="molecule type" value="Genomic_DNA"/>
</dbReference>
<dbReference type="PRINTS" id="PR00059">
    <property type="entry name" value="RIBOSOMALL6"/>
</dbReference>
<feature type="domain" description="Large ribosomal subunit protein uL6 alpha-beta" evidence="9">
    <location>
        <begin position="90"/>
        <end position="164"/>
    </location>
</feature>
<feature type="domain" description="Large ribosomal subunit protein uL6 alpha-beta" evidence="9">
    <location>
        <begin position="11"/>
        <end position="82"/>
    </location>
</feature>
<dbReference type="PANTHER" id="PTHR11655">
    <property type="entry name" value="60S/50S RIBOSOMAL PROTEIN L6/L9"/>
    <property type="match status" value="1"/>
</dbReference>
<evidence type="ECO:0000256" key="4">
    <source>
        <dbReference type="ARBA" id="ARBA00022980"/>
    </source>
</evidence>
<evidence type="ECO:0000259" key="9">
    <source>
        <dbReference type="Pfam" id="PF00347"/>
    </source>
</evidence>
<reference evidence="10 11" key="1">
    <citation type="journal article" date="2015" name="Nature">
        <title>rRNA introns, odd ribosomes, and small enigmatic genomes across a large radiation of phyla.</title>
        <authorList>
            <person name="Brown C.T."/>
            <person name="Hug L.A."/>
            <person name="Thomas B.C."/>
            <person name="Sharon I."/>
            <person name="Castelle C.J."/>
            <person name="Singh A."/>
            <person name="Wilkins M.J."/>
            <person name="Williams K.H."/>
            <person name="Banfield J.F."/>
        </authorList>
    </citation>
    <scope>NUCLEOTIDE SEQUENCE [LARGE SCALE GENOMIC DNA]</scope>
</reference>
<dbReference type="Pfam" id="PF00347">
    <property type="entry name" value="Ribosomal_L6"/>
    <property type="match status" value="2"/>
</dbReference>
<dbReference type="Proteomes" id="UP000034785">
    <property type="component" value="Unassembled WGS sequence"/>
</dbReference>
<dbReference type="InterPro" id="IPR020040">
    <property type="entry name" value="Ribosomal_uL6_a/b-dom"/>
</dbReference>
<dbReference type="PANTHER" id="PTHR11655:SF14">
    <property type="entry name" value="LARGE RIBOSOMAL SUBUNIT PROTEIN UL6M"/>
    <property type="match status" value="1"/>
</dbReference>
<dbReference type="Gene3D" id="3.90.930.12">
    <property type="entry name" value="Ribosomal protein L6, alpha-beta domain"/>
    <property type="match status" value="2"/>
</dbReference>
<dbReference type="PATRIC" id="fig|1618425.3.peg.25"/>
<keyword evidence="3 6" id="KW-0694">RNA-binding</keyword>
<keyword evidence="5 6" id="KW-0687">Ribonucleoprotein</keyword>
<dbReference type="SUPFAM" id="SSF56053">
    <property type="entry name" value="Ribosomal protein L6"/>
    <property type="match status" value="2"/>
</dbReference>
<gene>
    <name evidence="6" type="primary">rplF</name>
    <name evidence="10" type="ORF">UV41_C0001G0021</name>
</gene>
<protein>
    <recommendedName>
        <fullName evidence="6">Large ribosomal subunit protein uL6</fullName>
    </recommendedName>
</protein>